<dbReference type="GO" id="GO:0016491">
    <property type="term" value="F:oxidoreductase activity"/>
    <property type="evidence" value="ECO:0007669"/>
    <property type="project" value="UniProtKB-KW"/>
</dbReference>
<accession>A0A6J6F2C6</accession>
<comment type="similarity">
    <text evidence="1">Belongs to the short-chain dehydrogenases/reductases (SDR) family.</text>
</comment>
<evidence type="ECO:0000313" key="5">
    <source>
        <dbReference type="EMBL" id="CAB4582931.1"/>
    </source>
</evidence>
<dbReference type="Gene3D" id="3.40.50.720">
    <property type="entry name" value="NAD(P)-binding Rossmann-like Domain"/>
    <property type="match status" value="1"/>
</dbReference>
<keyword evidence="2" id="KW-0560">Oxidoreductase</keyword>
<gene>
    <name evidence="5" type="ORF">UFOPK1493_03208</name>
</gene>
<dbReference type="InterPro" id="IPR057326">
    <property type="entry name" value="KR_dom"/>
</dbReference>
<keyword evidence="3" id="KW-0520">NAD</keyword>
<dbReference type="EMBL" id="CAEZSR010000165">
    <property type="protein sequence ID" value="CAB4582931.1"/>
    <property type="molecule type" value="Genomic_DNA"/>
</dbReference>
<dbReference type="PRINTS" id="PR00081">
    <property type="entry name" value="GDHRDH"/>
</dbReference>
<dbReference type="SUPFAM" id="SSF51735">
    <property type="entry name" value="NAD(P)-binding Rossmann-fold domains"/>
    <property type="match status" value="1"/>
</dbReference>
<dbReference type="SMART" id="SM00822">
    <property type="entry name" value="PKS_KR"/>
    <property type="match status" value="1"/>
</dbReference>
<evidence type="ECO:0000256" key="3">
    <source>
        <dbReference type="ARBA" id="ARBA00023027"/>
    </source>
</evidence>
<reference evidence="5" key="1">
    <citation type="submission" date="2020-05" db="EMBL/GenBank/DDBJ databases">
        <authorList>
            <person name="Chiriac C."/>
            <person name="Salcher M."/>
            <person name="Ghai R."/>
            <person name="Kavagutti S V."/>
        </authorList>
    </citation>
    <scope>NUCLEOTIDE SEQUENCE</scope>
</reference>
<dbReference type="PROSITE" id="PS00061">
    <property type="entry name" value="ADH_SHORT"/>
    <property type="match status" value="1"/>
</dbReference>
<dbReference type="PROSITE" id="PS51257">
    <property type="entry name" value="PROKAR_LIPOPROTEIN"/>
    <property type="match status" value="1"/>
</dbReference>
<dbReference type="InterPro" id="IPR002347">
    <property type="entry name" value="SDR_fam"/>
</dbReference>
<dbReference type="InterPro" id="IPR036291">
    <property type="entry name" value="NAD(P)-bd_dom_sf"/>
</dbReference>
<evidence type="ECO:0000259" key="4">
    <source>
        <dbReference type="SMART" id="SM00822"/>
    </source>
</evidence>
<dbReference type="CDD" id="cd05233">
    <property type="entry name" value="SDR_c"/>
    <property type="match status" value="1"/>
</dbReference>
<protein>
    <submittedName>
        <fullName evidence="5">Unannotated protein</fullName>
    </submittedName>
</protein>
<dbReference type="InterPro" id="IPR020904">
    <property type="entry name" value="Sc_DH/Rdtase_CS"/>
</dbReference>
<feature type="domain" description="Ketoreductase" evidence="4">
    <location>
        <begin position="8"/>
        <end position="173"/>
    </location>
</feature>
<dbReference type="AlphaFoldDB" id="A0A6J6F2C6"/>
<organism evidence="5">
    <name type="scientific">freshwater metagenome</name>
    <dbReference type="NCBI Taxonomy" id="449393"/>
    <lineage>
        <taxon>unclassified sequences</taxon>
        <taxon>metagenomes</taxon>
        <taxon>ecological metagenomes</taxon>
    </lineage>
</organism>
<dbReference type="PANTHER" id="PTHR24321:SF8">
    <property type="entry name" value="ESTRADIOL 17-BETA-DEHYDROGENASE 8-RELATED"/>
    <property type="match status" value="1"/>
</dbReference>
<evidence type="ECO:0000256" key="2">
    <source>
        <dbReference type="ARBA" id="ARBA00023002"/>
    </source>
</evidence>
<sequence length="256" mass="26371">MSTGEDRVVTIVTGAASGIGAACVRRLAERGDTVVGVDLAAEVDEHVRTLGGALGVVADVSSSEACEAAVALAVERFGRVDHLVCAAGIERNEAAHEMDDDTWSRVQRVNVDGSFFMARAVGRHIVAAGRPGSVVLIGSINSAIAMPGQAAYVASKGAVLQLGRGLAVDWGRHGIRVNVVGPGVIDTPLNARSFADPVRIAYYAGRTPLGRHGEPSEVAAVVAFLTSADASYVTGAFVAVDGGWLAGELPPSRMED</sequence>
<dbReference type="PRINTS" id="PR00080">
    <property type="entry name" value="SDRFAMILY"/>
</dbReference>
<evidence type="ECO:0000256" key="1">
    <source>
        <dbReference type="ARBA" id="ARBA00006484"/>
    </source>
</evidence>
<proteinExistence type="inferred from homology"/>
<name>A0A6J6F2C6_9ZZZZ</name>
<dbReference type="FunFam" id="3.40.50.720:FF:000084">
    <property type="entry name" value="Short-chain dehydrogenase reductase"/>
    <property type="match status" value="1"/>
</dbReference>
<dbReference type="Pfam" id="PF13561">
    <property type="entry name" value="adh_short_C2"/>
    <property type="match status" value="1"/>
</dbReference>
<dbReference type="PANTHER" id="PTHR24321">
    <property type="entry name" value="DEHYDROGENASES, SHORT CHAIN"/>
    <property type="match status" value="1"/>
</dbReference>